<sequence>MTQSISVMNLPVYLLSNFETRDNLKFRDFVEELTLNTVDGEAGYELHNVAWAELKHVSAFVTKSFPEQSLWKSNRWGESGDTDIIFRNDPDMDDVGDEQLSKEDESLQWKVSLLRSRFKDLSTQDLLRVLKRCNGNVQATVDSLSLQNIHGVSLDDLPEIYQQQALELHTRFPWACLGEIYRLLHDHPLDVGYVGEILRRRPVVNLGFVENSDHNNQFATRISIRDHITFMGDGELAAVSEKVASGTICFRVGEQQHLGDFTTILRPVDQSSTSKTDAPAATSQRKKAPGKFDPPSLHADACRWNDYKRMLDEGTRFEEQKSTFLIPLPH</sequence>
<dbReference type="CDD" id="cd14279">
    <property type="entry name" value="CUE"/>
    <property type="match status" value="1"/>
</dbReference>
<reference evidence="2 3" key="1">
    <citation type="submission" date="2015-06" db="EMBL/GenBank/DDBJ databases">
        <title>Draft genome of the ant-associated black yeast Phialophora attae CBS 131958.</title>
        <authorList>
            <person name="Moreno L.F."/>
            <person name="Stielow B.J."/>
            <person name="de Hoog S."/>
            <person name="Vicente V.A."/>
            <person name="Weiss V.A."/>
            <person name="de Vries M."/>
            <person name="Cruz L.M."/>
            <person name="Souza E.M."/>
        </authorList>
    </citation>
    <scope>NUCLEOTIDE SEQUENCE [LARGE SCALE GENOMIC DNA]</scope>
    <source>
        <strain evidence="2 3">CBS 131958</strain>
    </source>
</reference>
<evidence type="ECO:0000313" key="3">
    <source>
        <dbReference type="Proteomes" id="UP000038010"/>
    </source>
</evidence>
<dbReference type="VEuPathDB" id="FungiDB:AB675_614"/>
<gene>
    <name evidence="2" type="ORF">AB675_614</name>
</gene>
<name>A0A0N0NS22_9EURO</name>
<evidence type="ECO:0000256" key="1">
    <source>
        <dbReference type="SAM" id="MobiDB-lite"/>
    </source>
</evidence>
<dbReference type="AlphaFoldDB" id="A0A0N0NS22"/>
<accession>A0A0N0NS22</accession>
<protein>
    <submittedName>
        <fullName evidence="2">Uncharacterized protein</fullName>
    </submittedName>
</protein>
<feature type="region of interest" description="Disordered" evidence="1">
    <location>
        <begin position="269"/>
        <end position="295"/>
    </location>
</feature>
<comment type="caution">
    <text evidence="2">The sequence shown here is derived from an EMBL/GenBank/DDBJ whole genome shotgun (WGS) entry which is preliminary data.</text>
</comment>
<proteinExistence type="predicted"/>
<keyword evidence="3" id="KW-1185">Reference proteome</keyword>
<evidence type="ECO:0000313" key="2">
    <source>
        <dbReference type="EMBL" id="KPI45499.1"/>
    </source>
</evidence>
<dbReference type="Proteomes" id="UP000038010">
    <property type="component" value="Unassembled WGS sequence"/>
</dbReference>
<organism evidence="2 3">
    <name type="scientific">Cyphellophora attinorum</name>
    <dbReference type="NCBI Taxonomy" id="1664694"/>
    <lineage>
        <taxon>Eukaryota</taxon>
        <taxon>Fungi</taxon>
        <taxon>Dikarya</taxon>
        <taxon>Ascomycota</taxon>
        <taxon>Pezizomycotina</taxon>
        <taxon>Eurotiomycetes</taxon>
        <taxon>Chaetothyriomycetidae</taxon>
        <taxon>Chaetothyriales</taxon>
        <taxon>Cyphellophoraceae</taxon>
        <taxon>Cyphellophora</taxon>
    </lineage>
</organism>
<dbReference type="EMBL" id="LFJN01000001">
    <property type="protein sequence ID" value="KPI45499.1"/>
    <property type="molecule type" value="Genomic_DNA"/>
</dbReference>
<dbReference type="GeneID" id="28738287"/>
<dbReference type="RefSeq" id="XP_018005462.1">
    <property type="nucleotide sequence ID" value="XM_018146418.1"/>
</dbReference>